<keyword evidence="2" id="KW-0479">Metal-binding</keyword>
<dbReference type="InterPro" id="IPR017972">
    <property type="entry name" value="Cyt_P450_CS"/>
</dbReference>
<dbReference type="PRINTS" id="PR00359">
    <property type="entry name" value="BP450"/>
</dbReference>
<dbReference type="Gene3D" id="1.10.630.10">
    <property type="entry name" value="Cytochrome P450"/>
    <property type="match status" value="1"/>
</dbReference>
<dbReference type="InterPro" id="IPR002397">
    <property type="entry name" value="Cyt_P450_B"/>
</dbReference>
<dbReference type="PANTHER" id="PTHR46696:SF1">
    <property type="entry name" value="CYTOCHROME P450 YJIB-RELATED"/>
    <property type="match status" value="1"/>
</dbReference>
<keyword evidence="5" id="KW-1185">Reference proteome</keyword>
<evidence type="ECO:0000256" key="1">
    <source>
        <dbReference type="ARBA" id="ARBA00010617"/>
    </source>
</evidence>
<dbReference type="CDD" id="cd11030">
    <property type="entry name" value="CYP105-like"/>
    <property type="match status" value="1"/>
</dbReference>
<keyword evidence="2" id="KW-0560">Oxidoreductase</keyword>
<accession>A0ABP6VTC5</accession>
<feature type="region of interest" description="Disordered" evidence="3">
    <location>
        <begin position="1"/>
        <end position="24"/>
    </location>
</feature>
<dbReference type="InterPro" id="IPR001128">
    <property type="entry name" value="Cyt_P450"/>
</dbReference>
<sequence>MTTMEELPALRKCPFSPPAQHTQAPLRRVRLPDGEAWLVSRHEDVRAVLNDPRFSADRLRPDFPTLVKGGNTFRREEERTMLAMDAPQHGPERKATLGEFTVKRINALRPRIQQIVDELIDDVLATGGEVDLVEKLSLPVPSLVICEMLGVPYADHDFFQENTKQLINRNTTQESRRTALDRLRDYFDRLLAEKEVNPGDDLLSRQIEKRRADGDYHREKMVSLSFLLLVAGHETTANMISLGTVAFLRHPDQRAMIERAPDKTLDAIEELLRYFSIVDNTTRIAREDVRVGDTVVRAGEGVVLTTYAANWDPEVFSEPSSFDIERGARHHVAFGFGPHQCLGQNLARAELQIVFDTLFRRIPTLKLATSFDDLAVKDDAIVYGLYELPVTW</sequence>
<keyword evidence="2" id="KW-0349">Heme</keyword>
<evidence type="ECO:0000256" key="3">
    <source>
        <dbReference type="SAM" id="MobiDB-lite"/>
    </source>
</evidence>
<dbReference type="RefSeq" id="WP_344858639.1">
    <property type="nucleotide sequence ID" value="NZ_BAAAZN010000004.1"/>
</dbReference>
<dbReference type="SUPFAM" id="SSF48264">
    <property type="entry name" value="Cytochrome P450"/>
    <property type="match status" value="1"/>
</dbReference>
<comment type="similarity">
    <text evidence="1 2">Belongs to the cytochrome P450 family.</text>
</comment>
<reference evidence="5" key="1">
    <citation type="journal article" date="2019" name="Int. J. Syst. Evol. Microbiol.">
        <title>The Global Catalogue of Microorganisms (GCM) 10K type strain sequencing project: providing services to taxonomists for standard genome sequencing and annotation.</title>
        <authorList>
            <consortium name="The Broad Institute Genomics Platform"/>
            <consortium name="The Broad Institute Genome Sequencing Center for Infectious Disease"/>
            <person name="Wu L."/>
            <person name="Ma J."/>
        </authorList>
    </citation>
    <scope>NUCLEOTIDE SEQUENCE [LARGE SCALE GENOMIC DNA]</scope>
    <source>
        <strain evidence="5">JCM 16898</strain>
    </source>
</reference>
<dbReference type="Pfam" id="PF00067">
    <property type="entry name" value="p450"/>
    <property type="match status" value="1"/>
</dbReference>
<dbReference type="PRINTS" id="PR00385">
    <property type="entry name" value="P450"/>
</dbReference>
<name>A0ABP6VTC5_9PSEU</name>
<keyword evidence="2" id="KW-0503">Monooxygenase</keyword>
<gene>
    <name evidence="4" type="ORF">GCM10022222_23810</name>
</gene>
<dbReference type="PROSITE" id="PS00086">
    <property type="entry name" value="CYTOCHROME_P450"/>
    <property type="match status" value="1"/>
</dbReference>
<protein>
    <submittedName>
        <fullName evidence="4">Cytochrome P450</fullName>
    </submittedName>
</protein>
<proteinExistence type="inferred from homology"/>
<organism evidence="4 5">
    <name type="scientific">Amycolatopsis ultiminotia</name>
    <dbReference type="NCBI Taxonomy" id="543629"/>
    <lineage>
        <taxon>Bacteria</taxon>
        <taxon>Bacillati</taxon>
        <taxon>Actinomycetota</taxon>
        <taxon>Actinomycetes</taxon>
        <taxon>Pseudonocardiales</taxon>
        <taxon>Pseudonocardiaceae</taxon>
        <taxon>Amycolatopsis</taxon>
    </lineage>
</organism>
<dbReference type="Proteomes" id="UP001500689">
    <property type="component" value="Unassembled WGS sequence"/>
</dbReference>
<evidence type="ECO:0000256" key="2">
    <source>
        <dbReference type="RuleBase" id="RU000461"/>
    </source>
</evidence>
<keyword evidence="2" id="KW-0408">Iron</keyword>
<dbReference type="PANTHER" id="PTHR46696">
    <property type="entry name" value="P450, PUTATIVE (EUROFUNG)-RELATED"/>
    <property type="match status" value="1"/>
</dbReference>
<evidence type="ECO:0000313" key="5">
    <source>
        <dbReference type="Proteomes" id="UP001500689"/>
    </source>
</evidence>
<comment type="caution">
    <text evidence="4">The sequence shown here is derived from an EMBL/GenBank/DDBJ whole genome shotgun (WGS) entry which is preliminary data.</text>
</comment>
<dbReference type="EMBL" id="BAAAZN010000004">
    <property type="protein sequence ID" value="GAA3539514.1"/>
    <property type="molecule type" value="Genomic_DNA"/>
</dbReference>
<dbReference type="InterPro" id="IPR036396">
    <property type="entry name" value="Cyt_P450_sf"/>
</dbReference>
<evidence type="ECO:0000313" key="4">
    <source>
        <dbReference type="EMBL" id="GAA3539514.1"/>
    </source>
</evidence>